<comment type="caution">
    <text evidence="1">The sequence shown here is derived from an EMBL/GenBank/DDBJ whole genome shotgun (WGS) entry which is preliminary data.</text>
</comment>
<name>A0A316ME31_9CLOT</name>
<reference evidence="1 2" key="1">
    <citation type="submission" date="2018-03" db="EMBL/GenBank/DDBJ databases">
        <title>The uncultured portion of the human microbiome is neutrally assembled.</title>
        <authorList>
            <person name="Jeraldo P."/>
            <person name="Boardman L."/>
            <person name="White B.A."/>
            <person name="Nelson H."/>
            <person name="Goldenfeld N."/>
            <person name="Chia N."/>
        </authorList>
    </citation>
    <scope>NUCLEOTIDE SEQUENCE [LARGE SCALE GENOMIC DNA]</scope>
    <source>
        <strain evidence="1">CIM:MAG 903</strain>
    </source>
</reference>
<sequence length="78" mass="9214">MKSIYTAMKCERCKREFILLTGELMAANKNKRYIACPYCNSKNVNLGKETDDLRQCMRENIYVRDKGAIRQVTHNEHR</sequence>
<accession>A0A316ME31</accession>
<evidence type="ECO:0000313" key="2">
    <source>
        <dbReference type="Proteomes" id="UP000246114"/>
    </source>
</evidence>
<dbReference type="Proteomes" id="UP000246114">
    <property type="component" value="Unassembled WGS sequence"/>
</dbReference>
<evidence type="ECO:0000313" key="1">
    <source>
        <dbReference type="EMBL" id="PWL55375.1"/>
    </source>
</evidence>
<gene>
    <name evidence="1" type="ORF">DBY38_02030</name>
</gene>
<dbReference type="AlphaFoldDB" id="A0A316ME31"/>
<organism evidence="1 2">
    <name type="scientific">Clostridium cadaveris</name>
    <dbReference type="NCBI Taxonomy" id="1529"/>
    <lineage>
        <taxon>Bacteria</taxon>
        <taxon>Bacillati</taxon>
        <taxon>Bacillota</taxon>
        <taxon>Clostridia</taxon>
        <taxon>Eubacteriales</taxon>
        <taxon>Clostridiaceae</taxon>
        <taxon>Clostridium</taxon>
    </lineage>
</organism>
<proteinExistence type="predicted"/>
<protein>
    <submittedName>
        <fullName evidence="1">Uncharacterized protein</fullName>
    </submittedName>
</protein>
<dbReference type="EMBL" id="QAMZ01000007">
    <property type="protein sequence ID" value="PWL55375.1"/>
    <property type="molecule type" value="Genomic_DNA"/>
</dbReference>